<keyword evidence="2 5" id="KW-0808">Transferase</keyword>
<accession>L7V8K4</accession>
<dbReference type="GO" id="GO:1901137">
    <property type="term" value="P:carbohydrate derivative biosynthetic process"/>
    <property type="evidence" value="ECO:0007669"/>
    <property type="project" value="UniProtKB-ARBA"/>
</dbReference>
<organism evidence="5 6">
    <name type="scientific">Mycobacterium liflandii (strain 128FXT)</name>
    <dbReference type="NCBI Taxonomy" id="459424"/>
    <lineage>
        <taxon>Bacteria</taxon>
        <taxon>Bacillati</taxon>
        <taxon>Actinomycetota</taxon>
        <taxon>Actinomycetes</taxon>
        <taxon>Mycobacteriales</taxon>
        <taxon>Mycobacteriaceae</taxon>
        <taxon>Mycobacterium</taxon>
        <taxon>Mycobacterium ulcerans group</taxon>
    </lineage>
</organism>
<keyword evidence="6" id="KW-1185">Reference proteome</keyword>
<dbReference type="KEGG" id="mli:MULP_01835"/>
<reference evidence="5 6" key="1">
    <citation type="journal article" date="2013" name="J. Bacteriol.">
        <title>Complete Genome Sequence of the Frog Pathogen Mycobacterium ulcerans Ecovar Liflandii.</title>
        <authorList>
            <person name="Tobias N.J."/>
            <person name="Doig K.D."/>
            <person name="Medema M.H."/>
            <person name="Chen H."/>
            <person name="Haring V."/>
            <person name="Moore R."/>
            <person name="Seemann T."/>
            <person name="Stinear T.P."/>
        </authorList>
    </citation>
    <scope>NUCLEOTIDE SEQUENCE [LARGE SCALE GENOMIC DNA]</scope>
    <source>
        <strain evidence="5 6">128FXT</strain>
    </source>
</reference>
<evidence type="ECO:0000259" key="3">
    <source>
        <dbReference type="Pfam" id="PF00534"/>
    </source>
</evidence>
<dbReference type="EMBL" id="CP003899">
    <property type="protein sequence ID" value="AGC61749.1"/>
    <property type="molecule type" value="Genomic_DNA"/>
</dbReference>
<dbReference type="Gene3D" id="3.40.50.2000">
    <property type="entry name" value="Glycogen Phosphorylase B"/>
    <property type="match status" value="2"/>
</dbReference>
<dbReference type="Pfam" id="PF00534">
    <property type="entry name" value="Glycos_transf_1"/>
    <property type="match status" value="1"/>
</dbReference>
<dbReference type="InterPro" id="IPR050194">
    <property type="entry name" value="Glycosyltransferase_grp1"/>
</dbReference>
<keyword evidence="1" id="KW-0328">Glycosyltransferase</keyword>
<dbReference type="SUPFAM" id="SSF53756">
    <property type="entry name" value="UDP-Glycosyltransferase/glycogen phosphorylase"/>
    <property type="match status" value="1"/>
</dbReference>
<evidence type="ECO:0000259" key="4">
    <source>
        <dbReference type="Pfam" id="PF13439"/>
    </source>
</evidence>
<dbReference type="InterPro" id="IPR001296">
    <property type="entry name" value="Glyco_trans_1"/>
</dbReference>
<dbReference type="HOGENOM" id="CLU_009583_2_3_11"/>
<name>L7V8K4_MYCL1</name>
<dbReference type="PANTHER" id="PTHR45947:SF3">
    <property type="entry name" value="SULFOQUINOVOSYL TRANSFERASE SQD2"/>
    <property type="match status" value="1"/>
</dbReference>
<sequence length="459" mass="49176">MACSGLWTHEGCPSERAGDRRACAAVQRHAAAADILCTFVEGATFMKILMVSWEYPPVVIGGLGRHVHHLATALVAAGHEVVVLSRRPSGTDPSTHPPSDLISEGVRVIAAAQDPHEFSFGSDMMAWTLAMGHAMVRAGLTLSGPGAEQPWQPDIVHAHDWLVAHPAIALADYYDVPMVSTIHATEAGRHSGWVSGDLSRQVHAVESWLVRESDSLITCSGSMSDEITELFGPGLAETAVIRNGIDAARWPFAVRKPRTGPPELLYVGRLEYEKGVHNAIAALPRIRRAHPGTTLTIAGEGTQQDWLVEQARKHRVLKATKFLGHLEHAELLTLLHRADAAVFPSHYEPFGLVALEAAAAGTPLVTSNIGGLGEAVIGGVTGVSCPPRDVAALAAAVCGVLDDPAAAQQRARAARERLNSDFDWQTVAEQTAQVYLAAKRGERQPLPRLPIVEHALPDR</sequence>
<feature type="domain" description="Glycosyl transferase family 1" evidence="3">
    <location>
        <begin position="257"/>
        <end position="417"/>
    </location>
</feature>
<evidence type="ECO:0000256" key="1">
    <source>
        <dbReference type="ARBA" id="ARBA00022676"/>
    </source>
</evidence>
<dbReference type="EC" id="2.-.-.-" evidence="5"/>
<dbReference type="GO" id="GO:0008610">
    <property type="term" value="P:lipid biosynthetic process"/>
    <property type="evidence" value="ECO:0007669"/>
    <property type="project" value="UniProtKB-ARBA"/>
</dbReference>
<feature type="domain" description="Glycosyltransferase subfamily 4-like N-terminal" evidence="4">
    <location>
        <begin position="60"/>
        <end position="249"/>
    </location>
</feature>
<dbReference type="AlphaFoldDB" id="L7V8K4"/>
<dbReference type="CDD" id="cd03801">
    <property type="entry name" value="GT4_PimA-like"/>
    <property type="match status" value="1"/>
</dbReference>
<evidence type="ECO:0000313" key="6">
    <source>
        <dbReference type="Proteomes" id="UP000011157"/>
    </source>
</evidence>
<dbReference type="InterPro" id="IPR028098">
    <property type="entry name" value="Glyco_trans_4-like_N"/>
</dbReference>
<dbReference type="PANTHER" id="PTHR45947">
    <property type="entry name" value="SULFOQUINOVOSYL TRANSFERASE SQD2"/>
    <property type="match status" value="1"/>
</dbReference>
<gene>
    <name evidence="5" type="ordered locus">MULP_01835</name>
</gene>
<evidence type="ECO:0000256" key="2">
    <source>
        <dbReference type="ARBA" id="ARBA00022679"/>
    </source>
</evidence>
<evidence type="ECO:0000313" key="5">
    <source>
        <dbReference type="EMBL" id="AGC61749.1"/>
    </source>
</evidence>
<dbReference type="GO" id="GO:0016757">
    <property type="term" value="F:glycosyltransferase activity"/>
    <property type="evidence" value="ECO:0007669"/>
    <property type="project" value="UniProtKB-KW"/>
</dbReference>
<dbReference type="Pfam" id="PF13439">
    <property type="entry name" value="Glyco_transf_4"/>
    <property type="match status" value="1"/>
</dbReference>
<dbReference type="PATRIC" id="fig|459424.11.peg.1882"/>
<protein>
    <submittedName>
        <fullName evidence="5">Transferase</fullName>
        <ecNumber evidence="5">2.-.-.-</ecNumber>
    </submittedName>
</protein>
<proteinExistence type="predicted"/>
<dbReference type="GO" id="GO:1903509">
    <property type="term" value="P:liposaccharide metabolic process"/>
    <property type="evidence" value="ECO:0007669"/>
    <property type="project" value="UniProtKB-ARBA"/>
</dbReference>
<dbReference type="Proteomes" id="UP000011157">
    <property type="component" value="Chromosome"/>
</dbReference>